<protein>
    <recommendedName>
        <fullName evidence="5">Peptidase S8/S53 domain-containing protein</fullName>
    </recommendedName>
</protein>
<dbReference type="GO" id="GO:0006508">
    <property type="term" value="P:proteolysis"/>
    <property type="evidence" value="ECO:0007669"/>
    <property type="project" value="InterPro"/>
</dbReference>
<evidence type="ECO:0000256" key="4">
    <source>
        <dbReference type="SAM" id="MobiDB-lite"/>
    </source>
</evidence>
<proteinExistence type="inferred from homology"/>
<sequence>MAHVLKTLTSRAVERQSEEADEAGVVTGGEEEPGSEEIGAGTEGAKVVASNGVLQLLMLICSVLQMELLEEWQLEPIKDGVHILSLYLGVGPEEFDVDVVAIATFAAIRNGIFVAFSVGNSWPDEGSLVNIAPWITTVDAGSIDRKFPTRFTLGSGEVYIGQSLYQQSPNFTGFAPLVYVPQCLMSDTEITQLVKEKILVCENAFVELGMKVAKSRGVSLIRLNGNYSGEGVIVKAFTLPGLTLGYFEAQKLIKYINSTSNPRASLQFDYQTVIRETRAPTVACFSSRGPNFIQPEILKPDILAPGMNILASWPTETPLTRSLKDLRCAGFNIISNTLMSYPHIAGVATLLKA</sequence>
<feature type="domain" description="Peptidase S8/S53" evidence="5">
    <location>
        <begin position="23"/>
        <end position="352"/>
    </location>
</feature>
<dbReference type="PROSITE" id="PS51892">
    <property type="entry name" value="SUBTILASE"/>
    <property type="match status" value="1"/>
</dbReference>
<name>A0A5P1FN42_ASPOF</name>
<accession>A0A5P1FN42</accession>
<evidence type="ECO:0000256" key="1">
    <source>
        <dbReference type="ARBA" id="ARBA00011073"/>
    </source>
</evidence>
<dbReference type="InterPro" id="IPR045051">
    <property type="entry name" value="SBT"/>
</dbReference>
<comment type="similarity">
    <text evidence="1 3">Belongs to the peptidase S8 family.</text>
</comment>
<dbReference type="CDD" id="cd02120">
    <property type="entry name" value="PA_subtilisin_like"/>
    <property type="match status" value="1"/>
</dbReference>
<dbReference type="Gramene" id="ONK79153">
    <property type="protein sequence ID" value="ONK79153"/>
    <property type="gene ID" value="A4U43_C01F3470"/>
</dbReference>
<comment type="caution">
    <text evidence="3">Lacks conserved residue(s) required for the propagation of feature annotation.</text>
</comment>
<dbReference type="Gene3D" id="3.40.50.200">
    <property type="entry name" value="Peptidase S8/S53 domain"/>
    <property type="match status" value="1"/>
</dbReference>
<evidence type="ECO:0000313" key="6">
    <source>
        <dbReference type="EMBL" id="ONK79153.1"/>
    </source>
</evidence>
<dbReference type="Pfam" id="PF00082">
    <property type="entry name" value="Peptidase_S8"/>
    <property type="match status" value="1"/>
</dbReference>
<dbReference type="AlphaFoldDB" id="A0A5P1FN42"/>
<reference evidence="7" key="1">
    <citation type="journal article" date="2017" name="Nat. Commun.">
        <title>The asparagus genome sheds light on the origin and evolution of a young Y chromosome.</title>
        <authorList>
            <person name="Harkess A."/>
            <person name="Zhou J."/>
            <person name="Xu C."/>
            <person name="Bowers J.E."/>
            <person name="Van der Hulst R."/>
            <person name="Ayyampalayam S."/>
            <person name="Mercati F."/>
            <person name="Riccardi P."/>
            <person name="McKain M.R."/>
            <person name="Kakrana A."/>
            <person name="Tang H."/>
            <person name="Ray J."/>
            <person name="Groenendijk J."/>
            <person name="Arikit S."/>
            <person name="Mathioni S.M."/>
            <person name="Nakano M."/>
            <person name="Shan H."/>
            <person name="Telgmann-Rauber A."/>
            <person name="Kanno A."/>
            <person name="Yue Z."/>
            <person name="Chen H."/>
            <person name="Li W."/>
            <person name="Chen Y."/>
            <person name="Xu X."/>
            <person name="Zhang Y."/>
            <person name="Luo S."/>
            <person name="Chen H."/>
            <person name="Gao J."/>
            <person name="Mao Z."/>
            <person name="Pires J.C."/>
            <person name="Luo M."/>
            <person name="Kudrna D."/>
            <person name="Wing R.A."/>
            <person name="Meyers B.C."/>
            <person name="Yi K."/>
            <person name="Kong H."/>
            <person name="Lavrijsen P."/>
            <person name="Sunseri F."/>
            <person name="Falavigna A."/>
            <person name="Ye Y."/>
            <person name="Leebens-Mack J.H."/>
            <person name="Chen G."/>
        </authorList>
    </citation>
    <scope>NUCLEOTIDE SEQUENCE [LARGE SCALE GENOMIC DNA]</scope>
    <source>
        <strain evidence="7">cv. DH0086</strain>
    </source>
</reference>
<dbReference type="EMBL" id="CM007381">
    <property type="protein sequence ID" value="ONK79153.1"/>
    <property type="molecule type" value="Genomic_DNA"/>
</dbReference>
<evidence type="ECO:0000256" key="3">
    <source>
        <dbReference type="PROSITE-ProRule" id="PRU01240"/>
    </source>
</evidence>
<dbReference type="InterPro" id="IPR036852">
    <property type="entry name" value="Peptidase_S8/S53_dom_sf"/>
</dbReference>
<organism evidence="6 7">
    <name type="scientific">Asparagus officinalis</name>
    <name type="common">Garden asparagus</name>
    <dbReference type="NCBI Taxonomy" id="4686"/>
    <lineage>
        <taxon>Eukaryota</taxon>
        <taxon>Viridiplantae</taxon>
        <taxon>Streptophyta</taxon>
        <taxon>Embryophyta</taxon>
        <taxon>Tracheophyta</taxon>
        <taxon>Spermatophyta</taxon>
        <taxon>Magnoliopsida</taxon>
        <taxon>Liliopsida</taxon>
        <taxon>Asparagales</taxon>
        <taxon>Asparagaceae</taxon>
        <taxon>Asparagoideae</taxon>
        <taxon>Asparagus</taxon>
    </lineage>
</organism>
<dbReference type="Proteomes" id="UP000243459">
    <property type="component" value="Chromosome 1"/>
</dbReference>
<dbReference type="InterPro" id="IPR000209">
    <property type="entry name" value="Peptidase_S8/S53_dom"/>
</dbReference>
<feature type="region of interest" description="Disordered" evidence="4">
    <location>
        <begin position="13"/>
        <end position="41"/>
    </location>
</feature>
<dbReference type="GO" id="GO:0004252">
    <property type="term" value="F:serine-type endopeptidase activity"/>
    <property type="evidence" value="ECO:0007669"/>
    <property type="project" value="InterPro"/>
</dbReference>
<dbReference type="Gene3D" id="3.50.30.30">
    <property type="match status" value="1"/>
</dbReference>
<evidence type="ECO:0000256" key="2">
    <source>
        <dbReference type="ARBA" id="ARBA00022729"/>
    </source>
</evidence>
<evidence type="ECO:0000313" key="7">
    <source>
        <dbReference type="Proteomes" id="UP000243459"/>
    </source>
</evidence>
<dbReference type="PANTHER" id="PTHR10795">
    <property type="entry name" value="PROPROTEIN CONVERTASE SUBTILISIN/KEXIN"/>
    <property type="match status" value="1"/>
</dbReference>
<keyword evidence="2" id="KW-0732">Signal</keyword>
<gene>
    <name evidence="6" type="ORF">A4U43_C01F3470</name>
</gene>
<evidence type="ECO:0000259" key="5">
    <source>
        <dbReference type="Pfam" id="PF00082"/>
    </source>
</evidence>
<dbReference type="SUPFAM" id="SSF52743">
    <property type="entry name" value="Subtilisin-like"/>
    <property type="match status" value="1"/>
</dbReference>
<keyword evidence="7" id="KW-1185">Reference proteome</keyword>